<evidence type="ECO:0000313" key="10">
    <source>
        <dbReference type="Proteomes" id="UP000616114"/>
    </source>
</evidence>
<reference evidence="9" key="1">
    <citation type="journal article" date="2014" name="Int. J. Syst. Evol. Microbiol.">
        <title>Complete genome sequence of Corynebacterium casei LMG S-19264T (=DSM 44701T), isolated from a smear-ripened cheese.</title>
        <authorList>
            <consortium name="US DOE Joint Genome Institute (JGI-PGF)"/>
            <person name="Walter F."/>
            <person name="Albersmeier A."/>
            <person name="Kalinowski J."/>
            <person name="Ruckert C."/>
        </authorList>
    </citation>
    <scope>NUCLEOTIDE SEQUENCE</scope>
    <source>
        <strain evidence="9">CGMCC 1.12785</strain>
    </source>
</reference>
<comment type="cofactor">
    <cofactor evidence="1">
        <name>Mg(2+)</name>
        <dbReference type="ChEBI" id="CHEBI:18420"/>
    </cofactor>
</comment>
<evidence type="ECO:0000256" key="4">
    <source>
        <dbReference type="ARBA" id="ARBA00022723"/>
    </source>
</evidence>
<keyword evidence="10" id="KW-1185">Reference proteome</keyword>
<keyword evidence="7" id="KW-0460">Magnesium</keyword>
<dbReference type="Pfam" id="PF18765">
    <property type="entry name" value="Polbeta"/>
    <property type="match status" value="1"/>
</dbReference>
<comment type="caution">
    <text evidence="9">The sequence shown here is derived from an EMBL/GenBank/DDBJ whole genome shotgun (WGS) entry which is preliminary data.</text>
</comment>
<keyword evidence="4" id="KW-0479">Metal-binding</keyword>
<evidence type="ECO:0000259" key="8">
    <source>
        <dbReference type="PROSITE" id="PS50943"/>
    </source>
</evidence>
<evidence type="ECO:0000256" key="2">
    <source>
        <dbReference type="ARBA" id="ARBA00022679"/>
    </source>
</evidence>
<dbReference type="InterPro" id="IPR052038">
    <property type="entry name" value="Type-VII_TA_antitoxin"/>
</dbReference>
<dbReference type="PANTHER" id="PTHR33571">
    <property type="entry name" value="SSL8005 PROTEIN"/>
    <property type="match status" value="1"/>
</dbReference>
<evidence type="ECO:0000256" key="6">
    <source>
        <dbReference type="ARBA" id="ARBA00022840"/>
    </source>
</evidence>
<sequence>MLGLSQRALARRAGVAQPLIAVIERNHRQPSGRTRAALDEALAVKPSVALEACADHVREVFTRFGLEAPRVFGSVARKDDDESSDLDLLVDFTDSHDIVDLLALEDELTDLLTVKVEIVDARGESAVLDRAREEAVAL</sequence>
<protein>
    <recommendedName>
        <fullName evidence="8">HTH cro/C1-type domain-containing protein</fullName>
    </recommendedName>
</protein>
<dbReference type="InterPro" id="IPR043519">
    <property type="entry name" value="NT_sf"/>
</dbReference>
<dbReference type="EMBL" id="BMFY01000014">
    <property type="protein sequence ID" value="GGA23538.1"/>
    <property type="molecule type" value="Genomic_DNA"/>
</dbReference>
<dbReference type="GO" id="GO:0016779">
    <property type="term" value="F:nucleotidyltransferase activity"/>
    <property type="evidence" value="ECO:0007669"/>
    <property type="project" value="UniProtKB-KW"/>
</dbReference>
<name>A0A8J2U076_9MICO</name>
<accession>A0A8J2U076</accession>
<evidence type="ECO:0000313" key="9">
    <source>
        <dbReference type="EMBL" id="GGA23538.1"/>
    </source>
</evidence>
<evidence type="ECO:0000256" key="3">
    <source>
        <dbReference type="ARBA" id="ARBA00022695"/>
    </source>
</evidence>
<dbReference type="PROSITE" id="PS50943">
    <property type="entry name" value="HTH_CROC1"/>
    <property type="match status" value="1"/>
</dbReference>
<keyword evidence="2" id="KW-0808">Transferase</keyword>
<dbReference type="CDD" id="cd00093">
    <property type="entry name" value="HTH_XRE"/>
    <property type="match status" value="1"/>
</dbReference>
<dbReference type="Gene3D" id="3.30.460.10">
    <property type="entry name" value="Beta Polymerase, domain 2"/>
    <property type="match status" value="1"/>
</dbReference>
<dbReference type="GO" id="GO:0003677">
    <property type="term" value="F:DNA binding"/>
    <property type="evidence" value="ECO:0007669"/>
    <property type="project" value="InterPro"/>
</dbReference>
<keyword evidence="6" id="KW-0067">ATP-binding</keyword>
<dbReference type="Proteomes" id="UP000616114">
    <property type="component" value="Unassembled WGS sequence"/>
</dbReference>
<dbReference type="InterPro" id="IPR001387">
    <property type="entry name" value="Cro/C1-type_HTH"/>
</dbReference>
<dbReference type="PANTHER" id="PTHR33571:SF12">
    <property type="entry name" value="BSL3053 PROTEIN"/>
    <property type="match status" value="1"/>
</dbReference>
<dbReference type="SUPFAM" id="SSF81301">
    <property type="entry name" value="Nucleotidyltransferase"/>
    <property type="match status" value="1"/>
</dbReference>
<dbReference type="Gene3D" id="1.10.260.40">
    <property type="entry name" value="lambda repressor-like DNA-binding domains"/>
    <property type="match status" value="1"/>
</dbReference>
<dbReference type="SUPFAM" id="SSF47413">
    <property type="entry name" value="lambda repressor-like DNA-binding domains"/>
    <property type="match status" value="1"/>
</dbReference>
<keyword evidence="5" id="KW-0547">Nucleotide-binding</keyword>
<proteinExistence type="predicted"/>
<evidence type="ECO:0000256" key="7">
    <source>
        <dbReference type="ARBA" id="ARBA00022842"/>
    </source>
</evidence>
<keyword evidence="3" id="KW-0548">Nucleotidyltransferase</keyword>
<evidence type="ECO:0000256" key="5">
    <source>
        <dbReference type="ARBA" id="ARBA00022741"/>
    </source>
</evidence>
<dbReference type="GO" id="GO:0005524">
    <property type="term" value="F:ATP binding"/>
    <property type="evidence" value="ECO:0007669"/>
    <property type="project" value="UniProtKB-KW"/>
</dbReference>
<evidence type="ECO:0000256" key="1">
    <source>
        <dbReference type="ARBA" id="ARBA00001946"/>
    </source>
</evidence>
<dbReference type="GO" id="GO:0046872">
    <property type="term" value="F:metal ion binding"/>
    <property type="evidence" value="ECO:0007669"/>
    <property type="project" value="UniProtKB-KW"/>
</dbReference>
<gene>
    <name evidence="9" type="ORF">GCM10011333_28210</name>
</gene>
<dbReference type="Pfam" id="PF01381">
    <property type="entry name" value="HTH_3"/>
    <property type="match status" value="1"/>
</dbReference>
<organism evidence="9 10">
    <name type="scientific">Sediminivirga luteola</name>
    <dbReference type="NCBI Taxonomy" id="1774748"/>
    <lineage>
        <taxon>Bacteria</taxon>
        <taxon>Bacillati</taxon>
        <taxon>Actinomycetota</taxon>
        <taxon>Actinomycetes</taxon>
        <taxon>Micrococcales</taxon>
        <taxon>Brevibacteriaceae</taxon>
        <taxon>Sediminivirga</taxon>
    </lineage>
</organism>
<reference evidence="9" key="2">
    <citation type="submission" date="2020-09" db="EMBL/GenBank/DDBJ databases">
        <authorList>
            <person name="Sun Q."/>
            <person name="Zhou Y."/>
        </authorList>
    </citation>
    <scope>NUCLEOTIDE SEQUENCE</scope>
    <source>
        <strain evidence="9">CGMCC 1.12785</strain>
    </source>
</reference>
<feature type="domain" description="HTH cro/C1-type" evidence="8">
    <location>
        <begin position="2"/>
        <end position="49"/>
    </location>
</feature>
<dbReference type="InterPro" id="IPR010982">
    <property type="entry name" value="Lambda_DNA-bd_dom_sf"/>
</dbReference>
<dbReference type="AlphaFoldDB" id="A0A8J2U076"/>
<dbReference type="InterPro" id="IPR041633">
    <property type="entry name" value="Polbeta"/>
</dbReference>